<evidence type="ECO:0000313" key="2">
    <source>
        <dbReference type="Proteomes" id="UP000789525"/>
    </source>
</evidence>
<gene>
    <name evidence="1" type="ORF">ACOLOM_LOCUS2404</name>
</gene>
<name>A0ACA9KUY1_9GLOM</name>
<dbReference type="Proteomes" id="UP000789525">
    <property type="component" value="Unassembled WGS sequence"/>
</dbReference>
<proteinExistence type="predicted"/>
<protein>
    <submittedName>
        <fullName evidence="1">316_t:CDS:1</fullName>
    </submittedName>
</protein>
<feature type="non-terminal residue" evidence="1">
    <location>
        <position position="1"/>
    </location>
</feature>
<organism evidence="1 2">
    <name type="scientific">Acaulospora colombiana</name>
    <dbReference type="NCBI Taxonomy" id="27376"/>
    <lineage>
        <taxon>Eukaryota</taxon>
        <taxon>Fungi</taxon>
        <taxon>Fungi incertae sedis</taxon>
        <taxon>Mucoromycota</taxon>
        <taxon>Glomeromycotina</taxon>
        <taxon>Glomeromycetes</taxon>
        <taxon>Diversisporales</taxon>
        <taxon>Acaulosporaceae</taxon>
        <taxon>Acaulospora</taxon>
    </lineage>
</organism>
<reference evidence="1" key="1">
    <citation type="submission" date="2021-06" db="EMBL/GenBank/DDBJ databases">
        <authorList>
            <person name="Kallberg Y."/>
            <person name="Tangrot J."/>
            <person name="Rosling A."/>
        </authorList>
    </citation>
    <scope>NUCLEOTIDE SEQUENCE</scope>
    <source>
        <strain evidence="1">CL356</strain>
    </source>
</reference>
<comment type="caution">
    <text evidence="1">The sequence shown here is derived from an EMBL/GenBank/DDBJ whole genome shotgun (WGS) entry which is preliminary data.</text>
</comment>
<dbReference type="EMBL" id="CAJVPT010003090">
    <property type="protein sequence ID" value="CAG8491662.1"/>
    <property type="molecule type" value="Genomic_DNA"/>
</dbReference>
<accession>A0ACA9KUY1</accession>
<sequence>PKFSAKNAEKCRRTLFLSKEKKTTLAYNEMVREWSIKDAQLAYLIADCCPNIEKISCSSEIANAQVYPSVINDLVIHWRNLKSLSLYHKSGTDESLTLVSISWTELVELTIANSKVTDAGICQVVKGCKRLKKIKLSNCDEITDKSLASVSEYCKNLSFLDVKSCPRFTDKGILQLANPTFAKRLRCLILENIKIKDSLLALAEHTSALEELSLRQLEDVDDRIVSAFGGSSLRLLCLYTCRLVEGWGVAELCEIKELSLMMEAISLERLREICESCKNLEKLTLDLCRIDEANSNSDIIREISKLVNLKSLAIYCDKKFSSLDIFQLKRNCKLLNQVNS</sequence>
<keyword evidence="2" id="KW-1185">Reference proteome</keyword>
<evidence type="ECO:0000313" key="1">
    <source>
        <dbReference type="EMBL" id="CAG8491662.1"/>
    </source>
</evidence>